<evidence type="ECO:0000259" key="2">
    <source>
        <dbReference type="PROSITE" id="PS50994"/>
    </source>
</evidence>
<dbReference type="InterPro" id="IPR050951">
    <property type="entry name" value="Retrovirus_Pol_polyprotein"/>
</dbReference>
<reference evidence="3" key="1">
    <citation type="submission" date="2014-07" db="EMBL/GenBank/DDBJ databases">
        <authorList>
            <person name="Martin A.A"/>
            <person name="De Silva N."/>
        </authorList>
    </citation>
    <scope>NUCLEOTIDE SEQUENCE</scope>
</reference>
<dbReference type="GO" id="GO:0003676">
    <property type="term" value="F:nucleic acid binding"/>
    <property type="evidence" value="ECO:0007669"/>
    <property type="project" value="InterPro"/>
</dbReference>
<feature type="domain" description="Integrase catalytic" evidence="2">
    <location>
        <begin position="356"/>
        <end position="476"/>
    </location>
</feature>
<dbReference type="EC" id="2.7.7.49" evidence="1"/>
<dbReference type="Pfam" id="PF00078">
    <property type="entry name" value="RVT_1"/>
    <property type="match status" value="1"/>
</dbReference>
<protein>
    <recommendedName>
        <fullName evidence="1">RNA-directed DNA polymerase</fullName>
        <ecNumber evidence="1">2.7.7.49</ecNumber>
    </recommendedName>
</protein>
<evidence type="ECO:0000256" key="1">
    <source>
        <dbReference type="ARBA" id="ARBA00012493"/>
    </source>
</evidence>
<dbReference type="InterPro" id="IPR000477">
    <property type="entry name" value="RT_dom"/>
</dbReference>
<reference evidence="4" key="2">
    <citation type="submission" date="2015-08" db="UniProtKB">
        <authorList>
            <consortium name="WormBaseParasite"/>
        </authorList>
    </citation>
    <scope>IDENTIFICATION</scope>
</reference>
<dbReference type="Gene3D" id="3.30.420.10">
    <property type="entry name" value="Ribonuclease H-like superfamily/Ribonuclease H"/>
    <property type="match status" value="1"/>
</dbReference>
<accession>A0A0K0FHZ5</accession>
<name>A0A0K0FHZ5_STRVS</name>
<organism evidence="3 4">
    <name type="scientific">Strongyloides venezuelensis</name>
    <name type="common">Threadworm</name>
    <dbReference type="NCBI Taxonomy" id="75913"/>
    <lineage>
        <taxon>Eukaryota</taxon>
        <taxon>Metazoa</taxon>
        <taxon>Ecdysozoa</taxon>
        <taxon>Nematoda</taxon>
        <taxon>Chromadorea</taxon>
        <taxon>Rhabditida</taxon>
        <taxon>Tylenchina</taxon>
        <taxon>Panagrolaimomorpha</taxon>
        <taxon>Strongyloidoidea</taxon>
        <taxon>Strongyloididae</taxon>
        <taxon>Strongyloides</taxon>
    </lineage>
</organism>
<dbReference type="Gene3D" id="3.30.70.270">
    <property type="match status" value="1"/>
</dbReference>
<dbReference type="STRING" id="75913.A0A0K0FHZ5"/>
<dbReference type="SUPFAM" id="SSF56672">
    <property type="entry name" value="DNA/RNA polymerases"/>
    <property type="match status" value="1"/>
</dbReference>
<dbReference type="AlphaFoldDB" id="A0A0K0FHZ5"/>
<dbReference type="Pfam" id="PF17921">
    <property type="entry name" value="Integrase_H2C2"/>
    <property type="match status" value="1"/>
</dbReference>
<dbReference type="InterPro" id="IPR041588">
    <property type="entry name" value="Integrase_H2C2"/>
</dbReference>
<dbReference type="InterPro" id="IPR043502">
    <property type="entry name" value="DNA/RNA_pol_sf"/>
</dbReference>
<dbReference type="InterPro" id="IPR001584">
    <property type="entry name" value="Integrase_cat-core"/>
</dbReference>
<dbReference type="InterPro" id="IPR012337">
    <property type="entry name" value="RNaseH-like_sf"/>
</dbReference>
<dbReference type="PROSITE" id="PS50994">
    <property type="entry name" value="INTEGRASE"/>
    <property type="match status" value="1"/>
</dbReference>
<keyword evidence="3" id="KW-1185">Reference proteome</keyword>
<evidence type="ECO:0000313" key="4">
    <source>
        <dbReference type="WBParaSite" id="SVE_0851300.1"/>
    </source>
</evidence>
<dbReference type="InterPro" id="IPR043128">
    <property type="entry name" value="Rev_trsase/Diguanyl_cyclase"/>
</dbReference>
<dbReference type="InterPro" id="IPR036397">
    <property type="entry name" value="RNaseH_sf"/>
</dbReference>
<dbReference type="PANTHER" id="PTHR37984:SF5">
    <property type="entry name" value="PROTEIN NYNRIN-LIKE"/>
    <property type="match status" value="1"/>
</dbReference>
<dbReference type="Proteomes" id="UP000035680">
    <property type="component" value="Unassembled WGS sequence"/>
</dbReference>
<dbReference type="GO" id="GO:0003964">
    <property type="term" value="F:RNA-directed DNA polymerase activity"/>
    <property type="evidence" value="ECO:0007669"/>
    <property type="project" value="UniProtKB-EC"/>
</dbReference>
<dbReference type="GO" id="GO:0042575">
    <property type="term" value="C:DNA polymerase complex"/>
    <property type="evidence" value="ECO:0007669"/>
    <property type="project" value="UniProtKB-ARBA"/>
</dbReference>
<evidence type="ECO:0000313" key="3">
    <source>
        <dbReference type="Proteomes" id="UP000035680"/>
    </source>
</evidence>
<dbReference type="GO" id="GO:0015074">
    <property type="term" value="P:DNA integration"/>
    <property type="evidence" value="ECO:0007669"/>
    <property type="project" value="InterPro"/>
</dbReference>
<dbReference type="PANTHER" id="PTHR37984">
    <property type="entry name" value="PROTEIN CBG26694"/>
    <property type="match status" value="1"/>
</dbReference>
<dbReference type="Pfam" id="PF00665">
    <property type="entry name" value="rve"/>
    <property type="match status" value="1"/>
</dbReference>
<dbReference type="WBParaSite" id="SVE_0851300.1">
    <property type="protein sequence ID" value="SVE_0851300.1"/>
    <property type="gene ID" value="SVE_0851300"/>
</dbReference>
<dbReference type="SUPFAM" id="SSF53098">
    <property type="entry name" value="Ribonuclease H-like"/>
    <property type="match status" value="1"/>
</dbReference>
<sequence>MEDHDLFGVFTHKGIYKYARVVFVSRCSSQLFVKALNIVRKNFIESSNDDRGIICYVDDIVGFAKSFNQLKTLAKDVILTLKDNGFKINREKSKFFARKCTFLSYEITKDGFTISDAYSDKLKQYEIPQNNLGLIIKPLLNLLKKDTCWEFNQDCIVAYNKVIELMTSKSLICSPTYDGREFYLMVDSSLDGYGSMLYQLNGIYKALVHYSSMLYGCKVVIQNDHNPMKAYMKTTLSPKSLYYIERIEEFDYQVVYSDNNSVKVVDSLSRHYITGIIAVAQHLDGNKPNNKTIREIFYKIHDKMGHFSYFRTYQLVCEYLSYPGLSKDYSKYLRSCEVCKRINPTVPVKVQKELAVATRPLQIVSTDVLGLLISSENNFNYVLNIVDSLSRFIVLVPLHSTCGQEVWTKFRDEFIYSYGIPDIIISDGASYYLGDNFKKDCVEFGIIHRVSRAGYHNDNTISERSFRTLNDCLRKQ</sequence>
<dbReference type="Gene3D" id="1.10.340.70">
    <property type="match status" value="1"/>
</dbReference>
<proteinExistence type="predicted"/>